<evidence type="ECO:0000313" key="2">
    <source>
        <dbReference type="Proteomes" id="UP000050381"/>
    </source>
</evidence>
<name>A0A0N8R3F3_PSESX</name>
<comment type="caution">
    <text evidence="1">The sequence shown here is derived from an EMBL/GenBank/DDBJ whole genome shotgun (WGS) entry which is preliminary data.</text>
</comment>
<sequence length="60" mass="6948">MIICLILQLKRSPAIRAHLPAGWSEQCLCDQPGGLRQGLDEKRFYIYRGCVTMSHHLFYI</sequence>
<gene>
    <name evidence="1" type="ORF">ALO79_100076</name>
</gene>
<dbReference type="EMBL" id="LJQD01000552">
    <property type="protein sequence ID" value="KPW89430.1"/>
    <property type="molecule type" value="Genomic_DNA"/>
</dbReference>
<protein>
    <submittedName>
        <fullName evidence="1">Uncharacterized protein</fullName>
    </submittedName>
</protein>
<proteinExistence type="predicted"/>
<organism evidence="1 2">
    <name type="scientific">Pseudomonas syringae pv. castaneae</name>
    <dbReference type="NCBI Taxonomy" id="264450"/>
    <lineage>
        <taxon>Bacteria</taxon>
        <taxon>Pseudomonadati</taxon>
        <taxon>Pseudomonadota</taxon>
        <taxon>Gammaproteobacteria</taxon>
        <taxon>Pseudomonadales</taxon>
        <taxon>Pseudomonadaceae</taxon>
        <taxon>Pseudomonas</taxon>
        <taxon>Pseudomonas syringae</taxon>
    </lineage>
</organism>
<dbReference type="PATRIC" id="fig|264450.4.peg.1146"/>
<accession>A0A0N8R3F3</accession>
<reference evidence="1 2" key="1">
    <citation type="submission" date="2015-09" db="EMBL/GenBank/DDBJ databases">
        <title>Genome announcement of multiple Pseudomonas syringae strains.</title>
        <authorList>
            <person name="Thakur S."/>
            <person name="Wang P.W."/>
            <person name="Gong Y."/>
            <person name="Weir B.S."/>
            <person name="Guttman D.S."/>
        </authorList>
    </citation>
    <scope>NUCLEOTIDE SEQUENCE [LARGE SCALE GENOMIC DNA]</scope>
    <source>
        <strain evidence="1 2">ICMP9419</strain>
    </source>
</reference>
<dbReference type="Proteomes" id="UP000050381">
    <property type="component" value="Unassembled WGS sequence"/>
</dbReference>
<evidence type="ECO:0000313" key="1">
    <source>
        <dbReference type="EMBL" id="KPW89430.1"/>
    </source>
</evidence>
<dbReference type="AlphaFoldDB" id="A0A0N8R3F3"/>